<comment type="caution">
    <text evidence="4">The sequence shown here is derived from an EMBL/GenBank/DDBJ whole genome shotgun (WGS) entry which is preliminary data.</text>
</comment>
<evidence type="ECO:0000259" key="3">
    <source>
        <dbReference type="PROSITE" id="PS51161"/>
    </source>
</evidence>
<sequence>MMIRKRDGREVEFDETKITDAIFEAAKSVGGANRQMAMEVTLGVLNYLKSHTQGVVSVEEVQDVVEKVLIESGHARTAKSFILYRAQRTAIRNARSELMDTVGEILKETDRDNANISNSPSAKMLQIASAASREYYLNRMIPEKMARAHRRGDIHIHDLDFYGKTLNCVNIPLGALLKSGFNNGHGFIRPPRRPGSATALAAIILQSSQNDMFGGQSFGFFDYDMAPYMENASEEDVFQAMEALVYNLNSMHSRAGAQVPFSSLNMGLDTSENGRKVISNLLKAYAKGLGRGENPIFPNVIFRVKKGVNMDPGDPNYDMYQLAISVAARRMNPTFSFMDTTYNREYGGDVAYMGCRTRVIANRRGPAVTTGRGNLSFTTVNLPRLAIRADHDIMKFYNYLDEVVDLIAEQLYHRFKVQANLKVRDLPFLMGQGLYLGSEKLAMDDNIESAIINGTVSLGFIGLAETLTALIGHHHGQGEDAQALGEEIVAFMRNKMDKAADKYDLNYTLIATPAEGLSGRFINMDKKEYGVIPGVTDKDYYSNSFHIPVGFPITAYEKMRLEGVYHKYTNAGHISYVEFSASPVNNLEAVEDILRHMCDSDCGYVGINFPIDYCNQCGYTGIIDGDYCPQCDEKFVRRIKRVTCTGN</sequence>
<gene>
    <name evidence="4" type="primary">nrdD_6</name>
    <name evidence="4" type="ORF">SDC9_35948</name>
</gene>
<dbReference type="EC" id="1.1.98.6" evidence="4"/>
<dbReference type="Pfam" id="PF03477">
    <property type="entry name" value="ATP-cone"/>
    <property type="match status" value="1"/>
</dbReference>
<dbReference type="GO" id="GO:0008998">
    <property type="term" value="F:ribonucleoside-triphosphate reductase (thioredoxin) activity"/>
    <property type="evidence" value="ECO:0007669"/>
    <property type="project" value="InterPro"/>
</dbReference>
<dbReference type="GO" id="GO:0005524">
    <property type="term" value="F:ATP binding"/>
    <property type="evidence" value="ECO:0007669"/>
    <property type="project" value="UniProtKB-KW"/>
</dbReference>
<dbReference type="PANTHER" id="PTHR21075">
    <property type="entry name" value="ANAEROBIC RIBONUCLEOSIDE-TRIPHOSPHATE REDUCTASE"/>
    <property type="match status" value="1"/>
</dbReference>
<evidence type="ECO:0000313" key="4">
    <source>
        <dbReference type="EMBL" id="MPL89906.1"/>
    </source>
</evidence>
<dbReference type="Pfam" id="PF13597">
    <property type="entry name" value="NRDD"/>
    <property type="match status" value="1"/>
</dbReference>
<dbReference type="InterPro" id="IPR012833">
    <property type="entry name" value="NrdD"/>
</dbReference>
<reference evidence="4" key="1">
    <citation type="submission" date="2019-08" db="EMBL/GenBank/DDBJ databases">
        <authorList>
            <person name="Kucharzyk K."/>
            <person name="Murdoch R.W."/>
            <person name="Higgins S."/>
            <person name="Loffler F."/>
        </authorList>
    </citation>
    <scope>NUCLEOTIDE SEQUENCE</scope>
</reference>
<dbReference type="SUPFAM" id="SSF51998">
    <property type="entry name" value="PFL-like glycyl radical enzymes"/>
    <property type="match status" value="1"/>
</dbReference>
<name>A0A644VEY8_9ZZZZ</name>
<dbReference type="EMBL" id="VSSQ01000290">
    <property type="protein sequence ID" value="MPL89906.1"/>
    <property type="molecule type" value="Genomic_DNA"/>
</dbReference>
<protein>
    <submittedName>
        <fullName evidence="4">Anaerobic ribonucleoside-triphosphate reductase</fullName>
        <ecNumber evidence="4">1.1.98.6</ecNumber>
    </submittedName>
</protein>
<evidence type="ECO:0000256" key="1">
    <source>
        <dbReference type="ARBA" id="ARBA00022741"/>
    </source>
</evidence>
<keyword evidence="4" id="KW-0560">Oxidoreductase</keyword>
<evidence type="ECO:0000256" key="2">
    <source>
        <dbReference type="ARBA" id="ARBA00022840"/>
    </source>
</evidence>
<proteinExistence type="predicted"/>
<dbReference type="PROSITE" id="PS51161">
    <property type="entry name" value="ATP_CONE"/>
    <property type="match status" value="1"/>
</dbReference>
<dbReference type="InterPro" id="IPR005144">
    <property type="entry name" value="ATP-cone_dom"/>
</dbReference>
<keyword evidence="2" id="KW-0067">ATP-binding</keyword>
<organism evidence="4">
    <name type="scientific">bioreactor metagenome</name>
    <dbReference type="NCBI Taxonomy" id="1076179"/>
    <lineage>
        <taxon>unclassified sequences</taxon>
        <taxon>metagenomes</taxon>
        <taxon>ecological metagenomes</taxon>
    </lineage>
</organism>
<dbReference type="CDD" id="cd01675">
    <property type="entry name" value="RNR_III"/>
    <property type="match status" value="1"/>
</dbReference>
<dbReference type="AlphaFoldDB" id="A0A644VEY8"/>
<dbReference type="GO" id="GO:0004748">
    <property type="term" value="F:ribonucleoside-diphosphate reductase activity, thioredoxin disulfide as acceptor"/>
    <property type="evidence" value="ECO:0007669"/>
    <property type="project" value="TreeGrafter"/>
</dbReference>
<feature type="domain" description="ATP-cone" evidence="3">
    <location>
        <begin position="1"/>
        <end position="92"/>
    </location>
</feature>
<dbReference type="Gene3D" id="3.20.70.20">
    <property type="match status" value="1"/>
</dbReference>
<keyword evidence="1" id="KW-0547">Nucleotide-binding</keyword>
<dbReference type="GO" id="GO:0009265">
    <property type="term" value="P:2'-deoxyribonucleotide biosynthetic process"/>
    <property type="evidence" value="ECO:0007669"/>
    <property type="project" value="TreeGrafter"/>
</dbReference>
<accession>A0A644VEY8</accession>
<dbReference type="GO" id="GO:0031250">
    <property type="term" value="C:anaerobic ribonucleoside-triphosphate reductase complex"/>
    <property type="evidence" value="ECO:0007669"/>
    <property type="project" value="TreeGrafter"/>
</dbReference>
<dbReference type="GO" id="GO:0006260">
    <property type="term" value="P:DNA replication"/>
    <property type="evidence" value="ECO:0007669"/>
    <property type="project" value="InterPro"/>
</dbReference>
<dbReference type="PANTHER" id="PTHR21075:SF0">
    <property type="entry name" value="ANAEROBIC RIBONUCLEOSIDE-TRIPHOSPHATE REDUCTASE"/>
    <property type="match status" value="1"/>
</dbReference>
<dbReference type="NCBIfam" id="TIGR02487">
    <property type="entry name" value="NrdD"/>
    <property type="match status" value="1"/>
</dbReference>